<dbReference type="Proteomes" id="UP000253862">
    <property type="component" value="Chromosome"/>
</dbReference>
<keyword evidence="1" id="KW-0472">Membrane</keyword>
<dbReference type="RefSeq" id="WP_071628394.1">
    <property type="nucleotide sequence ID" value="NZ_CP022375.1"/>
</dbReference>
<feature type="transmembrane region" description="Helical" evidence="1">
    <location>
        <begin position="6"/>
        <end position="25"/>
    </location>
</feature>
<dbReference type="OrthoDB" id="7064947at2"/>
<organism evidence="2 3">
    <name type="scientific">Francisella opportunistica</name>
    <dbReference type="NCBI Taxonomy" id="2016517"/>
    <lineage>
        <taxon>Bacteria</taxon>
        <taxon>Pseudomonadati</taxon>
        <taxon>Pseudomonadota</taxon>
        <taxon>Gammaproteobacteria</taxon>
        <taxon>Thiotrichales</taxon>
        <taxon>Francisellaceae</taxon>
        <taxon>Francisella</taxon>
    </lineage>
</organism>
<reference evidence="2 3" key="1">
    <citation type="submission" date="2017-07" db="EMBL/GenBank/DDBJ databases">
        <title>Complete genome sequences and comparative analysis of the novel pathogen Francisella opportunistica.</title>
        <authorList>
            <person name="Dietrich E.A."/>
            <person name="Kingry L.C."/>
            <person name="Petersen J.M."/>
        </authorList>
    </citation>
    <scope>NUCLEOTIDE SEQUENCE [LARGE SCALE GENOMIC DNA]</scope>
    <source>
        <strain evidence="2 3">14-2155</strain>
    </source>
</reference>
<evidence type="ECO:0000313" key="3">
    <source>
        <dbReference type="Proteomes" id="UP000253862"/>
    </source>
</evidence>
<protein>
    <submittedName>
        <fullName evidence="2">Uncharacterized protein</fullName>
    </submittedName>
</protein>
<proteinExistence type="predicted"/>
<dbReference type="EMBL" id="CP022375">
    <property type="protein sequence ID" value="AXH29097.1"/>
    <property type="molecule type" value="Genomic_DNA"/>
</dbReference>
<sequence length="69" mass="7801">MYSFLTIITGVVIFILSQYLLELILKHCIEMKKLYALISEEILSNRAKITNGNIEGTTRMNLKALGAKL</sequence>
<keyword evidence="1" id="KW-0812">Transmembrane</keyword>
<evidence type="ECO:0000313" key="2">
    <source>
        <dbReference type="EMBL" id="AXH29097.1"/>
    </source>
</evidence>
<keyword evidence="3" id="KW-1185">Reference proteome</keyword>
<dbReference type="AlphaFoldDB" id="A0A345JP51"/>
<accession>A0A345JP51</accession>
<keyword evidence="1" id="KW-1133">Transmembrane helix</keyword>
<evidence type="ECO:0000256" key="1">
    <source>
        <dbReference type="SAM" id="Phobius"/>
    </source>
</evidence>
<gene>
    <name evidence="2" type="ORF">CGC43_00075</name>
</gene>
<name>A0A345JP51_9GAMM</name>
<dbReference type="KEGG" id="foo:CGC45_00075"/>